<evidence type="ECO:0000313" key="2">
    <source>
        <dbReference type="Proteomes" id="UP001162972"/>
    </source>
</evidence>
<organism evidence="1 2">
    <name type="scientific">Salix udensis</name>
    <dbReference type="NCBI Taxonomy" id="889485"/>
    <lineage>
        <taxon>Eukaryota</taxon>
        <taxon>Viridiplantae</taxon>
        <taxon>Streptophyta</taxon>
        <taxon>Embryophyta</taxon>
        <taxon>Tracheophyta</taxon>
        <taxon>Spermatophyta</taxon>
        <taxon>Magnoliopsida</taxon>
        <taxon>eudicotyledons</taxon>
        <taxon>Gunneridae</taxon>
        <taxon>Pentapetalae</taxon>
        <taxon>rosids</taxon>
        <taxon>fabids</taxon>
        <taxon>Malpighiales</taxon>
        <taxon>Salicaceae</taxon>
        <taxon>Saliceae</taxon>
        <taxon>Salix</taxon>
    </lineage>
</organism>
<accession>A0AAD6NWV8</accession>
<dbReference type="EMBL" id="JAPFFJ010000016">
    <property type="protein sequence ID" value="KAJ6407980.1"/>
    <property type="molecule type" value="Genomic_DNA"/>
</dbReference>
<sequence>MFLQVYSSNSLLYFHYN</sequence>
<proteinExistence type="predicted"/>
<evidence type="ECO:0000313" key="1">
    <source>
        <dbReference type="EMBL" id="KAJ6407980.1"/>
    </source>
</evidence>
<name>A0AAD6NWV8_9ROSI</name>
<dbReference type="Proteomes" id="UP001162972">
    <property type="component" value="Chromosome 6"/>
</dbReference>
<comment type="caution">
    <text evidence="1">The sequence shown here is derived from an EMBL/GenBank/DDBJ whole genome shotgun (WGS) entry which is preliminary data.</text>
</comment>
<protein>
    <submittedName>
        <fullName evidence="1">Uncharacterized protein</fullName>
    </submittedName>
</protein>
<dbReference type="AlphaFoldDB" id="A0AAD6NWV8"/>
<gene>
    <name evidence="1" type="ORF">OIU84_011315</name>
</gene>
<keyword evidence="2" id="KW-1185">Reference proteome</keyword>
<feature type="non-terminal residue" evidence="1">
    <location>
        <position position="17"/>
    </location>
</feature>
<reference evidence="1 2" key="1">
    <citation type="journal article" date="2023" name="Int. J. Mol. Sci.">
        <title>De Novo Assembly and Annotation of 11 Diverse Shrub Willow (Salix) Genomes Reveals Novel Gene Organization in Sex-Linked Regions.</title>
        <authorList>
            <person name="Hyden B."/>
            <person name="Feng K."/>
            <person name="Yates T.B."/>
            <person name="Jawdy S."/>
            <person name="Cereghino C."/>
            <person name="Smart L.B."/>
            <person name="Muchero W."/>
        </authorList>
    </citation>
    <scope>NUCLEOTIDE SEQUENCE [LARGE SCALE GENOMIC DNA]</scope>
    <source>
        <tissue evidence="1">Shoot tip</tissue>
    </source>
</reference>